<dbReference type="PROSITE" id="PS50089">
    <property type="entry name" value="ZF_RING_2"/>
    <property type="match status" value="1"/>
</dbReference>
<dbReference type="PROSITE" id="PS50011">
    <property type="entry name" value="PROTEIN_KINASE_DOM"/>
    <property type="match status" value="1"/>
</dbReference>
<dbReference type="GO" id="GO:0008270">
    <property type="term" value="F:zinc ion binding"/>
    <property type="evidence" value="ECO:0007669"/>
    <property type="project" value="UniProtKB-KW"/>
</dbReference>
<evidence type="ECO:0000256" key="1">
    <source>
        <dbReference type="ARBA" id="ARBA00022723"/>
    </source>
</evidence>
<dbReference type="SUPFAM" id="SSF56112">
    <property type="entry name" value="Protein kinase-like (PK-like)"/>
    <property type="match status" value="1"/>
</dbReference>
<dbReference type="InterPro" id="IPR013083">
    <property type="entry name" value="Znf_RING/FYVE/PHD"/>
</dbReference>
<dbReference type="InterPro" id="IPR001841">
    <property type="entry name" value="Znf_RING"/>
</dbReference>
<dbReference type="GO" id="GO:0005524">
    <property type="term" value="F:ATP binding"/>
    <property type="evidence" value="ECO:0007669"/>
    <property type="project" value="InterPro"/>
</dbReference>
<feature type="repeat" description="WD" evidence="5">
    <location>
        <begin position="680"/>
        <end position="719"/>
    </location>
</feature>
<dbReference type="SUPFAM" id="SSF57850">
    <property type="entry name" value="RING/U-box"/>
    <property type="match status" value="1"/>
</dbReference>
<name>A0A2Z7B374_9LAMI</name>
<dbReference type="Proteomes" id="UP000250235">
    <property type="component" value="Unassembled WGS sequence"/>
</dbReference>
<protein>
    <submittedName>
        <fullName evidence="8">Uncharacterized protein</fullName>
    </submittedName>
</protein>
<dbReference type="PROSITE" id="PS50082">
    <property type="entry name" value="WD_REPEATS_2"/>
    <property type="match status" value="1"/>
</dbReference>
<dbReference type="Pfam" id="PF00400">
    <property type="entry name" value="WD40"/>
    <property type="match status" value="4"/>
</dbReference>
<keyword evidence="9" id="KW-1185">Reference proteome</keyword>
<keyword evidence="3" id="KW-0862">Zinc</keyword>
<organism evidence="8 9">
    <name type="scientific">Dorcoceras hygrometricum</name>
    <dbReference type="NCBI Taxonomy" id="472368"/>
    <lineage>
        <taxon>Eukaryota</taxon>
        <taxon>Viridiplantae</taxon>
        <taxon>Streptophyta</taxon>
        <taxon>Embryophyta</taxon>
        <taxon>Tracheophyta</taxon>
        <taxon>Spermatophyta</taxon>
        <taxon>Magnoliopsida</taxon>
        <taxon>eudicotyledons</taxon>
        <taxon>Gunneridae</taxon>
        <taxon>Pentapetalae</taxon>
        <taxon>asterids</taxon>
        <taxon>lamiids</taxon>
        <taxon>Lamiales</taxon>
        <taxon>Gesneriaceae</taxon>
        <taxon>Didymocarpoideae</taxon>
        <taxon>Trichosporeae</taxon>
        <taxon>Loxocarpinae</taxon>
        <taxon>Dorcoceras</taxon>
    </lineage>
</organism>
<dbReference type="Gene3D" id="2.130.10.10">
    <property type="entry name" value="YVTN repeat-like/Quinoprotein amine dehydrogenase"/>
    <property type="match status" value="2"/>
</dbReference>
<reference evidence="8 9" key="1">
    <citation type="journal article" date="2015" name="Proc. Natl. Acad. Sci. U.S.A.">
        <title>The resurrection genome of Boea hygrometrica: A blueprint for survival of dehydration.</title>
        <authorList>
            <person name="Xiao L."/>
            <person name="Yang G."/>
            <person name="Zhang L."/>
            <person name="Yang X."/>
            <person name="Zhao S."/>
            <person name="Ji Z."/>
            <person name="Zhou Q."/>
            <person name="Hu M."/>
            <person name="Wang Y."/>
            <person name="Chen M."/>
            <person name="Xu Y."/>
            <person name="Jin H."/>
            <person name="Xiao X."/>
            <person name="Hu G."/>
            <person name="Bao F."/>
            <person name="Hu Y."/>
            <person name="Wan P."/>
            <person name="Li L."/>
            <person name="Deng X."/>
            <person name="Kuang T."/>
            <person name="Xiang C."/>
            <person name="Zhu J.K."/>
            <person name="Oliver M.J."/>
            <person name="He Y."/>
        </authorList>
    </citation>
    <scope>NUCLEOTIDE SEQUENCE [LARGE SCALE GENOMIC DNA]</scope>
    <source>
        <strain evidence="9">cv. XS01</strain>
    </source>
</reference>
<dbReference type="SMART" id="SM00320">
    <property type="entry name" value="WD40"/>
    <property type="match status" value="6"/>
</dbReference>
<dbReference type="InterPro" id="IPR015943">
    <property type="entry name" value="WD40/YVTN_repeat-like_dom_sf"/>
</dbReference>
<dbReference type="GO" id="GO:0004672">
    <property type="term" value="F:protein kinase activity"/>
    <property type="evidence" value="ECO:0007669"/>
    <property type="project" value="InterPro"/>
</dbReference>
<dbReference type="InterPro" id="IPR044715">
    <property type="entry name" value="WDR86-like"/>
</dbReference>
<dbReference type="SMART" id="SM00184">
    <property type="entry name" value="RING"/>
    <property type="match status" value="1"/>
</dbReference>
<evidence type="ECO:0000259" key="6">
    <source>
        <dbReference type="PROSITE" id="PS50011"/>
    </source>
</evidence>
<evidence type="ECO:0000256" key="2">
    <source>
        <dbReference type="ARBA" id="ARBA00022771"/>
    </source>
</evidence>
<accession>A0A2Z7B374</accession>
<keyword evidence="1" id="KW-0479">Metal-binding</keyword>
<dbReference type="InterPro" id="IPR000719">
    <property type="entry name" value="Prot_kinase_dom"/>
</dbReference>
<dbReference type="OrthoDB" id="674604at2759"/>
<dbReference type="Gene3D" id="1.10.510.10">
    <property type="entry name" value="Transferase(Phosphotransferase) domain 1"/>
    <property type="match status" value="1"/>
</dbReference>
<dbReference type="CDD" id="cd16587">
    <property type="entry name" value="RING-HC_TRIM32_C-VII"/>
    <property type="match status" value="1"/>
</dbReference>
<feature type="domain" description="Protein kinase" evidence="6">
    <location>
        <begin position="163"/>
        <end position="473"/>
    </location>
</feature>
<dbReference type="SMART" id="SM00220">
    <property type="entry name" value="S_TKc"/>
    <property type="match status" value="1"/>
</dbReference>
<dbReference type="PANTHER" id="PTHR44489">
    <property type="match status" value="1"/>
</dbReference>
<feature type="domain" description="RING-type" evidence="7">
    <location>
        <begin position="9"/>
        <end position="54"/>
    </location>
</feature>
<proteinExistence type="predicted"/>
<dbReference type="InterPro" id="IPR027370">
    <property type="entry name" value="Znf-RING_euk"/>
</dbReference>
<evidence type="ECO:0000256" key="4">
    <source>
        <dbReference type="PROSITE-ProRule" id="PRU00175"/>
    </source>
</evidence>
<keyword evidence="2 4" id="KW-0863">Zinc-finger</keyword>
<evidence type="ECO:0000313" key="8">
    <source>
        <dbReference type="EMBL" id="KZV28821.1"/>
    </source>
</evidence>
<dbReference type="PANTHER" id="PTHR44489:SF11">
    <property type="entry name" value="WD REPEAT DOMAIN 86"/>
    <property type="match status" value="1"/>
</dbReference>
<dbReference type="Gene3D" id="3.30.40.10">
    <property type="entry name" value="Zinc/RING finger domain, C3HC4 (zinc finger)"/>
    <property type="match status" value="1"/>
</dbReference>
<evidence type="ECO:0000313" key="9">
    <source>
        <dbReference type="Proteomes" id="UP000250235"/>
    </source>
</evidence>
<evidence type="ECO:0000256" key="3">
    <source>
        <dbReference type="ARBA" id="ARBA00022833"/>
    </source>
</evidence>
<dbReference type="InterPro" id="IPR001680">
    <property type="entry name" value="WD40_rpt"/>
</dbReference>
<dbReference type="Pfam" id="PF13445">
    <property type="entry name" value="zf-RING_UBOX"/>
    <property type="match status" value="1"/>
</dbReference>
<gene>
    <name evidence="8" type="ORF">F511_06255</name>
</gene>
<keyword evidence="5" id="KW-0853">WD repeat</keyword>
<dbReference type="AlphaFoldDB" id="A0A2Z7B374"/>
<sequence length="837" mass="93669">MEEAEPPECPVCLQPYDAASVIPRVLSCGHTTCEACLKQLPNPFPNTLRCTVCTLLIKFGNCPTSLPKNLDLLHISSVLQHHPSGGNKEDSRSSTRGENENLSLAMRLIPKPWTYEFYRKWKRWVLPEGSVMIGQKGVEDDCDMRCGKFLKSFGSDHVMGDAVRENEKLGLVKVGIFMEDESPTAHFKHSYESRIMSVLHKMRENERIELGSILHLNFSNCNVGKVYGFWYDEKDNCMYIVFEKFESCDLLDNMIKKEAGERLSIDEMRVFGMLGMELCEILSCLHLEGLAIGCLSLCFLGFNKFDRVFVDIAAVLNMGRRLNTIIRWGHENSGMSSKASKLDENLVFLSPETMLQFLKKRGFDLDCGESECGVSGASDVWAIASLLVRLIVGSPFLEEMRTYVHSVATAITDKKEFDYSGLYLIWFEKVVVLLEGRLGLERSVKDVLRRCLEFDPESRPIITELWKFLRELVIQVPYDKGITLKSGMKKAKLGYSVVLGELCQIVEKTNEKLIGVRGDSEREQVDQTGVMNGDVGDGVSKGRVKCVEMKGHFDCITGLTIGGGFLFSSSYDKMVCVWSLKDFTHVHSFKGHDHRVMAVCFVDGTKPLCISGDNEGVLCIWEANFPFNDLPIKKLREQKDWRYSGIHALAVSGTEYLYTGGGDKLIKAWSLQDYTLLCSMSGHKSVVSSLVVCDGVLYSGSWDGMVRLWSLSDHTSLAVLGEDKLGKVASITSLSAEHHLLFVGHENGCLKVWHNNVLLQSTQPHNGSVFSVRKKGKWLFSGGWDKKIYVQEVSEDGEGMSSIPVGTIACDSVVIALMYWEGNLFVGQADKTIKVLL</sequence>
<dbReference type="InterPro" id="IPR011009">
    <property type="entry name" value="Kinase-like_dom_sf"/>
</dbReference>
<dbReference type="EMBL" id="KV010001">
    <property type="protein sequence ID" value="KZV28821.1"/>
    <property type="molecule type" value="Genomic_DNA"/>
</dbReference>
<evidence type="ECO:0000256" key="5">
    <source>
        <dbReference type="PROSITE-ProRule" id="PRU00221"/>
    </source>
</evidence>
<dbReference type="InterPro" id="IPR036322">
    <property type="entry name" value="WD40_repeat_dom_sf"/>
</dbReference>
<evidence type="ECO:0000259" key="7">
    <source>
        <dbReference type="PROSITE" id="PS50089"/>
    </source>
</evidence>
<dbReference type="SUPFAM" id="SSF50978">
    <property type="entry name" value="WD40 repeat-like"/>
    <property type="match status" value="1"/>
</dbReference>